<accession>A0A1I4R362</accession>
<gene>
    <name evidence="2" type="ORF">SAMN04488042_107235</name>
</gene>
<dbReference type="EMBL" id="FOTQ01000007">
    <property type="protein sequence ID" value="SFM46565.1"/>
    <property type="molecule type" value="Genomic_DNA"/>
</dbReference>
<reference evidence="2 3" key="1">
    <citation type="submission" date="2016-10" db="EMBL/GenBank/DDBJ databases">
        <authorList>
            <person name="de Groot N.N."/>
        </authorList>
    </citation>
    <scope>NUCLEOTIDE SEQUENCE [LARGE SCALE GENOMIC DNA]</scope>
    <source>
        <strain evidence="2 3">DSM 15283</strain>
    </source>
</reference>
<organism evidence="2 3">
    <name type="scientific">Shimia aestuarii</name>
    <dbReference type="NCBI Taxonomy" id="254406"/>
    <lineage>
        <taxon>Bacteria</taxon>
        <taxon>Pseudomonadati</taxon>
        <taxon>Pseudomonadota</taxon>
        <taxon>Alphaproteobacteria</taxon>
        <taxon>Rhodobacterales</taxon>
        <taxon>Roseobacteraceae</taxon>
    </lineage>
</organism>
<proteinExistence type="predicted"/>
<dbReference type="STRING" id="254406.SAMN04488042_107235"/>
<name>A0A1I4R362_9RHOB</name>
<sequence>MKPLGESNTHYWLAQRMAKVTETDLVAAMAQAELSQAEWAEMVEDCRGCDWTRGCKRWLAEHDTESAEAPPRDCVNQDKFEKLKDALEALE</sequence>
<dbReference type="InterPro" id="IPR045601">
    <property type="entry name" value="DUF6455"/>
</dbReference>
<keyword evidence="3" id="KW-1185">Reference proteome</keyword>
<protein>
    <recommendedName>
        <fullName evidence="1">DUF6455 domain-containing protein</fullName>
    </recommendedName>
</protein>
<dbReference type="Pfam" id="PF20056">
    <property type="entry name" value="DUF6455"/>
    <property type="match status" value="1"/>
</dbReference>
<dbReference type="Proteomes" id="UP000199144">
    <property type="component" value="Unassembled WGS sequence"/>
</dbReference>
<evidence type="ECO:0000313" key="2">
    <source>
        <dbReference type="EMBL" id="SFM46565.1"/>
    </source>
</evidence>
<dbReference type="OrthoDB" id="7689275at2"/>
<dbReference type="AlphaFoldDB" id="A0A1I4R362"/>
<feature type="domain" description="DUF6455" evidence="1">
    <location>
        <begin position="1"/>
        <end position="85"/>
    </location>
</feature>
<evidence type="ECO:0000259" key="1">
    <source>
        <dbReference type="Pfam" id="PF20056"/>
    </source>
</evidence>
<evidence type="ECO:0000313" key="3">
    <source>
        <dbReference type="Proteomes" id="UP000199144"/>
    </source>
</evidence>
<dbReference type="RefSeq" id="WP_093095076.1">
    <property type="nucleotide sequence ID" value="NZ_FOTQ01000007.1"/>
</dbReference>